<proteinExistence type="predicted"/>
<evidence type="ECO:0000259" key="3">
    <source>
        <dbReference type="PROSITE" id="PS51186"/>
    </source>
</evidence>
<dbReference type="AlphaFoldDB" id="A0A4V2KTI6"/>
<gene>
    <name evidence="4" type="ORF">EYW49_11740</name>
</gene>
<dbReference type="OrthoDB" id="9815099at2"/>
<dbReference type="PROSITE" id="PS51186">
    <property type="entry name" value="GNAT"/>
    <property type="match status" value="1"/>
</dbReference>
<evidence type="ECO:0000313" key="4">
    <source>
        <dbReference type="EMBL" id="TBW37421.1"/>
    </source>
</evidence>
<feature type="domain" description="N-acetyltransferase" evidence="3">
    <location>
        <begin position="6"/>
        <end position="151"/>
    </location>
</feature>
<dbReference type="Gene3D" id="3.40.630.30">
    <property type="match status" value="1"/>
</dbReference>
<comment type="caution">
    <text evidence="4">The sequence shown here is derived from an EMBL/GenBank/DDBJ whole genome shotgun (WGS) entry which is preliminary data.</text>
</comment>
<accession>A0A4V2KTI6</accession>
<keyword evidence="2" id="KW-0012">Acyltransferase</keyword>
<dbReference type="Pfam" id="PF00583">
    <property type="entry name" value="Acetyltransf_1"/>
    <property type="match status" value="1"/>
</dbReference>
<dbReference type="PANTHER" id="PTHR43877:SF1">
    <property type="entry name" value="ACETYLTRANSFERASE"/>
    <property type="match status" value="1"/>
</dbReference>
<keyword evidence="1 4" id="KW-0808">Transferase</keyword>
<dbReference type="GO" id="GO:0016747">
    <property type="term" value="F:acyltransferase activity, transferring groups other than amino-acyl groups"/>
    <property type="evidence" value="ECO:0007669"/>
    <property type="project" value="InterPro"/>
</dbReference>
<evidence type="ECO:0000256" key="2">
    <source>
        <dbReference type="ARBA" id="ARBA00023315"/>
    </source>
</evidence>
<protein>
    <submittedName>
        <fullName evidence="4">N-acetyltransferase</fullName>
    </submittedName>
</protein>
<dbReference type="EMBL" id="SJFN01000015">
    <property type="protein sequence ID" value="TBW37421.1"/>
    <property type="molecule type" value="Genomic_DNA"/>
</dbReference>
<dbReference type="Proteomes" id="UP000292781">
    <property type="component" value="Unassembled WGS sequence"/>
</dbReference>
<dbReference type="CDD" id="cd04301">
    <property type="entry name" value="NAT_SF"/>
    <property type="match status" value="1"/>
</dbReference>
<dbReference type="InterPro" id="IPR000182">
    <property type="entry name" value="GNAT_dom"/>
</dbReference>
<dbReference type="SUPFAM" id="SSF55729">
    <property type="entry name" value="Acyl-CoA N-acyltransferases (Nat)"/>
    <property type="match status" value="1"/>
</dbReference>
<sequence>MKTLAPEIRPETAADAAAVEALHEFAFGPGRFARTAFRLRERVPYDPHLSLVAMVGPRLAGSIRLSPIRIGATPALLLGPLAVDPDHGRRGLGSALVRLSLAAARERGHELVLLVGDAAYYGRLGFHHVPPTRVRLPGPVDTHRVLIAELVAGAAARAEGLVAPVRSA</sequence>
<evidence type="ECO:0000313" key="5">
    <source>
        <dbReference type="Proteomes" id="UP000292781"/>
    </source>
</evidence>
<dbReference type="InterPro" id="IPR050832">
    <property type="entry name" value="Bact_Acetyltransf"/>
</dbReference>
<name>A0A4V2KTI6_9HYPH</name>
<reference evidence="4 5" key="1">
    <citation type="submission" date="2019-02" db="EMBL/GenBank/DDBJ databases">
        <title>Siculibacillus lacustris gen. nov., sp. nov., a new rosette-forming bacterium isolated from a freshwater crater lake (Lake St. Ana, Romania).</title>
        <authorList>
            <person name="Felfoldi T."/>
            <person name="Marton Z."/>
            <person name="Szabo A."/>
            <person name="Mentes A."/>
            <person name="Boka K."/>
            <person name="Marialigeti K."/>
            <person name="Mathe I."/>
            <person name="Koncz M."/>
            <person name="Schumann P."/>
            <person name="Toth E."/>
        </authorList>
    </citation>
    <scope>NUCLEOTIDE SEQUENCE [LARGE SCALE GENOMIC DNA]</scope>
    <source>
        <strain evidence="4 5">SA-279</strain>
    </source>
</reference>
<keyword evidence="5" id="KW-1185">Reference proteome</keyword>
<organism evidence="4 5">
    <name type="scientific">Siculibacillus lacustris</name>
    <dbReference type="NCBI Taxonomy" id="1549641"/>
    <lineage>
        <taxon>Bacteria</taxon>
        <taxon>Pseudomonadati</taxon>
        <taxon>Pseudomonadota</taxon>
        <taxon>Alphaproteobacteria</taxon>
        <taxon>Hyphomicrobiales</taxon>
        <taxon>Ancalomicrobiaceae</taxon>
        <taxon>Siculibacillus</taxon>
    </lineage>
</organism>
<dbReference type="RefSeq" id="WP_131309759.1">
    <property type="nucleotide sequence ID" value="NZ_SJFN01000015.1"/>
</dbReference>
<dbReference type="InterPro" id="IPR016181">
    <property type="entry name" value="Acyl_CoA_acyltransferase"/>
</dbReference>
<evidence type="ECO:0000256" key="1">
    <source>
        <dbReference type="ARBA" id="ARBA00022679"/>
    </source>
</evidence>
<dbReference type="PANTHER" id="PTHR43877">
    <property type="entry name" value="AMINOALKYLPHOSPHONATE N-ACETYLTRANSFERASE-RELATED-RELATED"/>
    <property type="match status" value="1"/>
</dbReference>